<organism evidence="1 2">
    <name type="scientific">Candidatus Lokiarchaeum ossiferum</name>
    <dbReference type="NCBI Taxonomy" id="2951803"/>
    <lineage>
        <taxon>Archaea</taxon>
        <taxon>Promethearchaeati</taxon>
        <taxon>Promethearchaeota</taxon>
        <taxon>Promethearchaeia</taxon>
        <taxon>Promethearchaeales</taxon>
        <taxon>Promethearchaeaceae</taxon>
        <taxon>Candidatus Lokiarchaeum</taxon>
    </lineage>
</organism>
<proteinExistence type="predicted"/>
<evidence type="ECO:0000313" key="2">
    <source>
        <dbReference type="Proteomes" id="UP001208689"/>
    </source>
</evidence>
<name>A0ABY6HQ48_9ARCH</name>
<dbReference type="Proteomes" id="UP001208689">
    <property type="component" value="Chromosome"/>
</dbReference>
<dbReference type="EMBL" id="CP104013">
    <property type="protein sequence ID" value="UYP45645.1"/>
    <property type="molecule type" value="Genomic_DNA"/>
</dbReference>
<reference evidence="1" key="1">
    <citation type="submission" date="2022-09" db="EMBL/GenBank/DDBJ databases">
        <title>Actin cytoskeleton and complex cell architecture in an #Asgard archaeon.</title>
        <authorList>
            <person name="Ponce Toledo R.I."/>
            <person name="Schleper C."/>
            <person name="Rodrigues Oliveira T."/>
            <person name="Wollweber F."/>
            <person name="Xu J."/>
            <person name="Rittmann S."/>
            <person name="Klingl A."/>
            <person name="Pilhofer M."/>
        </authorList>
    </citation>
    <scope>NUCLEOTIDE SEQUENCE</scope>
    <source>
        <strain evidence="1">B-35</strain>
    </source>
</reference>
<protein>
    <recommendedName>
        <fullName evidence="3">Tetratricopeptide repeat protein</fullName>
    </recommendedName>
</protein>
<dbReference type="Gene3D" id="1.25.40.10">
    <property type="entry name" value="Tetratricopeptide repeat domain"/>
    <property type="match status" value="2"/>
</dbReference>
<gene>
    <name evidence="1" type="ORF">NEF87_001930</name>
</gene>
<sequence length="698" mass="80428">MSDVSPITEKIRNILKIKKTNPNQALSQFEQLLSSSVNEMDEITIKVEMGHIYFENEQENTAKKQFLEIYNSPNINNYGRIRADVATTLGKIFFNQGKIIQAENFHKEALAICESIQDEIKKNEILSNYATMQMFSGKMVEAFEKSKQILNDYSINSQIDPIEAFNISGIYYKYHDDIQKSLTCFKRAAKYALGVNKVSKYCLMQNNYAYTLMHLGKLQESKKILEESIKIAVDNKVITRYLLMISYCEVLIHLGELSSANKIFEEILEKINIIPISTRIDFFLTYAKLLAMKGNYVAAIKELKKGLDFINTNKVELDKSDLEILLAEMYFYLDDMENAYEYLKMADSYAWKKNYHANQAKIALLRARITQSQLNFNEGEMHLIHAKRLAEKSKELEPQFTALLLLAQNNLLKSLNSNKEKTEKYHSTAIELINIASNLAKNNQMMPNYIKTLMVKGIIISNTNPEAAKEALQKSIELAKECGILRQARYAQDKLTYLTSQYKQFSSEEKTKNKEVSLNLVLEEIDRVVSLKAGKSISEDDINNSFMLVYKIDEIMGPTLHKSFNIDQDDPQYMKEIYMSGMLYSSTLGQGQHYHEGLFGPFPFGEGNLRSIVFSKTIFDPSQKQKRNAESTYVLLCLVFRQNMSPIFYDRDKVEGIFQKNIKNVAYIDDINAKFLTSLSNDIMHDLTTDWIKNQEFF</sequence>
<evidence type="ECO:0000313" key="1">
    <source>
        <dbReference type="EMBL" id="UYP45645.1"/>
    </source>
</evidence>
<dbReference type="Pfam" id="PF13374">
    <property type="entry name" value="TPR_10"/>
    <property type="match status" value="1"/>
</dbReference>
<dbReference type="SUPFAM" id="SSF48452">
    <property type="entry name" value="TPR-like"/>
    <property type="match status" value="2"/>
</dbReference>
<dbReference type="InterPro" id="IPR019734">
    <property type="entry name" value="TPR_rpt"/>
</dbReference>
<dbReference type="SMART" id="SM00028">
    <property type="entry name" value="TPR"/>
    <property type="match status" value="4"/>
</dbReference>
<evidence type="ECO:0008006" key="3">
    <source>
        <dbReference type="Google" id="ProtNLM"/>
    </source>
</evidence>
<accession>A0ABY6HQ48</accession>
<keyword evidence="2" id="KW-1185">Reference proteome</keyword>
<dbReference type="InterPro" id="IPR011990">
    <property type="entry name" value="TPR-like_helical_dom_sf"/>
</dbReference>